<sequence>MRNLQQYRKCLIALCSTILLLSGCGAVKQEDMSGYAVELLQSVTIEFIDSKGIDKGKRLITIDISEFQELAIEKYEEWLQDSYANEDTVLVVFTDNKERWASSQEAKDYLSQNGYNNFVESEYDWTSITISRKSEKEYIHRSEVINIDISYPFIRCAEGFEVRMEYGDAKWKVIEVASTYIS</sequence>
<keyword evidence="1" id="KW-0732">Signal</keyword>
<dbReference type="AlphaFoldDB" id="A0A839JXE5"/>
<dbReference type="PROSITE" id="PS51257">
    <property type="entry name" value="PROKAR_LIPOPROTEIN"/>
    <property type="match status" value="1"/>
</dbReference>
<reference evidence="2 3" key="1">
    <citation type="submission" date="2020-07" db="EMBL/GenBank/DDBJ databases">
        <title>Characterization and genome sequencing of isolate MD1, a novel member within the family Lachnospiraceae.</title>
        <authorList>
            <person name="Rettenmaier R."/>
            <person name="Di Bello L."/>
            <person name="Zinser C."/>
            <person name="Scheitz K."/>
            <person name="Liebl W."/>
            <person name="Zverlov V."/>
        </authorList>
    </citation>
    <scope>NUCLEOTIDE SEQUENCE [LARGE SCALE GENOMIC DNA]</scope>
    <source>
        <strain evidence="2 3">MD1</strain>
    </source>
</reference>
<name>A0A839JXE5_9FIRM</name>
<comment type="caution">
    <text evidence="2">The sequence shown here is derived from an EMBL/GenBank/DDBJ whole genome shotgun (WGS) entry which is preliminary data.</text>
</comment>
<accession>A0A839JXE5</accession>
<dbReference type="RefSeq" id="WP_228351636.1">
    <property type="nucleotide sequence ID" value="NZ_JACEGA010000001.1"/>
</dbReference>
<feature type="chain" id="PRO_5039149327" description="Lipoprotein" evidence="1">
    <location>
        <begin position="29"/>
        <end position="182"/>
    </location>
</feature>
<feature type="signal peptide" evidence="1">
    <location>
        <begin position="1"/>
        <end position="28"/>
    </location>
</feature>
<evidence type="ECO:0000256" key="1">
    <source>
        <dbReference type="SAM" id="SignalP"/>
    </source>
</evidence>
<dbReference type="Proteomes" id="UP000574276">
    <property type="component" value="Unassembled WGS sequence"/>
</dbReference>
<evidence type="ECO:0000313" key="3">
    <source>
        <dbReference type="Proteomes" id="UP000574276"/>
    </source>
</evidence>
<organism evidence="2 3">
    <name type="scientific">Variimorphobacter saccharofermentans</name>
    <dbReference type="NCBI Taxonomy" id="2755051"/>
    <lineage>
        <taxon>Bacteria</taxon>
        <taxon>Bacillati</taxon>
        <taxon>Bacillota</taxon>
        <taxon>Clostridia</taxon>
        <taxon>Lachnospirales</taxon>
        <taxon>Lachnospiraceae</taxon>
        <taxon>Variimorphobacter</taxon>
    </lineage>
</organism>
<keyword evidence="3" id="KW-1185">Reference proteome</keyword>
<proteinExistence type="predicted"/>
<protein>
    <recommendedName>
        <fullName evidence="4">Lipoprotein</fullName>
    </recommendedName>
</protein>
<gene>
    <name evidence="2" type="ORF">H0486_03290</name>
</gene>
<evidence type="ECO:0000313" key="2">
    <source>
        <dbReference type="EMBL" id="MBB2181897.1"/>
    </source>
</evidence>
<evidence type="ECO:0008006" key="4">
    <source>
        <dbReference type="Google" id="ProtNLM"/>
    </source>
</evidence>
<dbReference type="EMBL" id="JACEGA010000001">
    <property type="protein sequence ID" value="MBB2181897.1"/>
    <property type="molecule type" value="Genomic_DNA"/>
</dbReference>